<protein>
    <submittedName>
        <fullName evidence="1">Uncharacterized protein</fullName>
    </submittedName>
</protein>
<dbReference type="AlphaFoldDB" id="A0AAP7A1R2"/>
<gene>
    <name evidence="1" type="ORF">HMI46_26310</name>
</gene>
<evidence type="ECO:0000313" key="2">
    <source>
        <dbReference type="Proteomes" id="UP000552038"/>
    </source>
</evidence>
<dbReference type="Proteomes" id="UP000552038">
    <property type="component" value="Unassembled WGS sequence"/>
</dbReference>
<accession>A0AAP7A1R2</accession>
<evidence type="ECO:0000313" key="1">
    <source>
        <dbReference type="EMBL" id="NOJ74029.1"/>
    </source>
</evidence>
<sequence length="69" mass="8092">MSDENNLVRFHIKISPEVYAYYKERSNKTGVSMSSLMFLALEKNARDEMGLQEKFEQEMSKVISQQKEV</sequence>
<proteinExistence type="predicted"/>
<comment type="caution">
    <text evidence="1">The sequence shown here is derived from an EMBL/GenBank/DDBJ whole genome shotgun (WGS) entry which is preliminary data.</text>
</comment>
<reference evidence="1 2" key="1">
    <citation type="submission" date="2020-05" db="EMBL/GenBank/DDBJ databases">
        <title>Whole genome sequencing and identification of novel metabolites from Paenibacillus alvei strain JR949.</title>
        <authorList>
            <person name="Rajendhran J."/>
            <person name="Sree Pranav P."/>
            <person name="Mahalakshmi B."/>
            <person name="Karthikeyan R."/>
        </authorList>
    </citation>
    <scope>NUCLEOTIDE SEQUENCE [LARGE SCALE GENOMIC DNA]</scope>
    <source>
        <strain evidence="1 2">JR949</strain>
    </source>
</reference>
<dbReference type="RefSeq" id="WP_005552046.1">
    <property type="nucleotide sequence ID" value="NZ_JABFOR010000069.1"/>
</dbReference>
<organism evidence="1 2">
    <name type="scientific">Paenibacillus alvei</name>
    <name type="common">Bacillus alvei</name>
    <dbReference type="NCBI Taxonomy" id="44250"/>
    <lineage>
        <taxon>Bacteria</taxon>
        <taxon>Bacillati</taxon>
        <taxon>Bacillota</taxon>
        <taxon>Bacilli</taxon>
        <taxon>Bacillales</taxon>
        <taxon>Paenibacillaceae</taxon>
        <taxon>Paenibacillus</taxon>
    </lineage>
</organism>
<name>A0AAP7A1R2_PAEAL</name>
<dbReference type="EMBL" id="JABFOR010000069">
    <property type="protein sequence ID" value="NOJ74029.1"/>
    <property type="molecule type" value="Genomic_DNA"/>
</dbReference>